<name>A0ABY7JXA6_9ACTN</name>
<evidence type="ECO:0000256" key="1">
    <source>
        <dbReference type="ARBA" id="ARBA00004167"/>
    </source>
</evidence>
<sequence length="314" mass="32537">MKYNDDAQLDTSGVQDARSGGGLGGLGGRGVAVGGGGLGLVGVLVYVLISVLGGGGGGEGGSVADVVLGQLGQGGAPATADNSQIQKECRTGADANSHLECAVVADIDSIQAYWSAELPELGKRYTDVPTVWFTGQVSTGCGAADAGSGPFYCPADKRVYIDLSFYDDVKTQFGAAGGPFVNAYVLAHEYGHHVQDLLGTEAKVRTRQGPKSDSVRLELQADCYAGVWANHATTTPDADGNVLISEITDQDISNALDAASRIGDDYIQKNLGNGTVNQNAFTHGSSAQREKWFTTGYRTGDPTRCDTFGTDNLG</sequence>
<keyword evidence="2" id="KW-0812">Transmembrane</keyword>
<evidence type="ECO:0000313" key="5">
    <source>
        <dbReference type="EMBL" id="WAX57203.1"/>
    </source>
</evidence>
<evidence type="ECO:0000256" key="2">
    <source>
        <dbReference type="ARBA" id="ARBA00022692"/>
    </source>
</evidence>
<evidence type="ECO:0000256" key="4">
    <source>
        <dbReference type="ARBA" id="ARBA00023136"/>
    </source>
</evidence>
<keyword evidence="3" id="KW-1133">Transmembrane helix</keyword>
<dbReference type="RefSeq" id="WP_269443741.1">
    <property type="nucleotide sequence ID" value="NZ_CP097463.1"/>
</dbReference>
<protein>
    <submittedName>
        <fullName evidence="5">Neutral zinc metallopeptidase</fullName>
    </submittedName>
</protein>
<comment type="subcellular location">
    <subcellularLocation>
        <location evidence="1">Membrane</location>
        <topology evidence="1">Single-pass membrane protein</topology>
    </subcellularLocation>
</comment>
<dbReference type="PANTHER" id="PTHR30168">
    <property type="entry name" value="PUTATIVE MEMBRANE PROTEIN YPFJ"/>
    <property type="match status" value="1"/>
</dbReference>
<organism evidence="5 6">
    <name type="scientific">Jatrophihabitans cynanchi</name>
    <dbReference type="NCBI Taxonomy" id="2944128"/>
    <lineage>
        <taxon>Bacteria</taxon>
        <taxon>Bacillati</taxon>
        <taxon>Actinomycetota</taxon>
        <taxon>Actinomycetes</taxon>
        <taxon>Jatrophihabitantales</taxon>
        <taxon>Jatrophihabitantaceae</taxon>
        <taxon>Jatrophihabitans</taxon>
    </lineage>
</organism>
<evidence type="ECO:0000313" key="6">
    <source>
        <dbReference type="Proteomes" id="UP001164693"/>
    </source>
</evidence>
<proteinExistence type="predicted"/>
<gene>
    <name evidence="5" type="ORF">M6B22_00190</name>
</gene>
<evidence type="ECO:0000256" key="3">
    <source>
        <dbReference type="ARBA" id="ARBA00022989"/>
    </source>
</evidence>
<dbReference type="Pfam" id="PF04228">
    <property type="entry name" value="Zn_peptidase"/>
    <property type="match status" value="1"/>
</dbReference>
<dbReference type="PANTHER" id="PTHR30168:SF0">
    <property type="entry name" value="INNER MEMBRANE PROTEIN"/>
    <property type="match status" value="1"/>
</dbReference>
<accession>A0ABY7JXA6</accession>
<dbReference type="Proteomes" id="UP001164693">
    <property type="component" value="Chromosome"/>
</dbReference>
<dbReference type="InterPro" id="IPR007343">
    <property type="entry name" value="Uncharacterised_pept_Zn_put"/>
</dbReference>
<keyword evidence="6" id="KW-1185">Reference proteome</keyword>
<reference evidence="5" key="1">
    <citation type="submission" date="2022-05" db="EMBL/GenBank/DDBJ databases">
        <title>Jatrophihabitans sp. SB3-54 whole genome sequence.</title>
        <authorList>
            <person name="Suh M.K."/>
            <person name="Eom M.K."/>
            <person name="Kim J.S."/>
            <person name="Kim H.S."/>
            <person name="Do H.E."/>
            <person name="Shin Y.K."/>
            <person name="Lee J.-S."/>
        </authorList>
    </citation>
    <scope>NUCLEOTIDE SEQUENCE</scope>
    <source>
        <strain evidence="5">SB3-54</strain>
    </source>
</reference>
<dbReference type="EMBL" id="CP097463">
    <property type="protein sequence ID" value="WAX57203.1"/>
    <property type="molecule type" value="Genomic_DNA"/>
</dbReference>
<keyword evidence="4" id="KW-0472">Membrane</keyword>